<evidence type="ECO:0000259" key="2">
    <source>
        <dbReference type="Pfam" id="PF07510"/>
    </source>
</evidence>
<protein>
    <submittedName>
        <fullName evidence="3">Uncharacterized protein with ParB-like and HNH nuclease domain</fullName>
    </submittedName>
</protein>
<dbReference type="InterPro" id="IPR004919">
    <property type="entry name" value="GmrSD_N"/>
</dbReference>
<dbReference type="AlphaFoldDB" id="A0A4R6SVT6"/>
<dbReference type="OrthoDB" id="9798761at2"/>
<dbReference type="EMBL" id="SNYC01000005">
    <property type="protein sequence ID" value="TDQ08481.1"/>
    <property type="molecule type" value="Genomic_DNA"/>
</dbReference>
<proteinExistence type="predicted"/>
<evidence type="ECO:0000313" key="3">
    <source>
        <dbReference type="EMBL" id="TDQ08481.1"/>
    </source>
</evidence>
<dbReference type="Pfam" id="PF03235">
    <property type="entry name" value="GmrSD_N"/>
    <property type="match status" value="1"/>
</dbReference>
<evidence type="ECO:0000313" key="4">
    <source>
        <dbReference type="Proteomes" id="UP000295620"/>
    </source>
</evidence>
<keyword evidence="4" id="KW-1185">Reference proteome</keyword>
<evidence type="ECO:0000259" key="1">
    <source>
        <dbReference type="Pfam" id="PF03235"/>
    </source>
</evidence>
<comment type="caution">
    <text evidence="3">The sequence shown here is derived from an EMBL/GenBank/DDBJ whole genome shotgun (WGS) entry which is preliminary data.</text>
</comment>
<reference evidence="3 4" key="1">
    <citation type="submission" date="2019-03" db="EMBL/GenBank/DDBJ databases">
        <title>Genomic Encyclopedia of Archaeal and Bacterial Type Strains, Phase II (KMG-II): from individual species to whole genera.</title>
        <authorList>
            <person name="Goeker M."/>
        </authorList>
    </citation>
    <scope>NUCLEOTIDE SEQUENCE [LARGE SCALE GENOMIC DNA]</scope>
    <source>
        <strain evidence="3 4">DSM 19035</strain>
    </source>
</reference>
<dbReference type="Pfam" id="PF07510">
    <property type="entry name" value="GmrSD_C"/>
    <property type="match status" value="1"/>
</dbReference>
<accession>A0A4R6SVT6</accession>
<gene>
    <name evidence="3" type="ORF">ATK78_2995</name>
</gene>
<organism evidence="3 4">
    <name type="scientific">Pedobacter metabolipauper</name>
    <dbReference type="NCBI Taxonomy" id="425513"/>
    <lineage>
        <taxon>Bacteria</taxon>
        <taxon>Pseudomonadati</taxon>
        <taxon>Bacteroidota</taxon>
        <taxon>Sphingobacteriia</taxon>
        <taxon>Sphingobacteriales</taxon>
        <taxon>Sphingobacteriaceae</taxon>
        <taxon>Pedobacter</taxon>
    </lineage>
</organism>
<dbReference type="PANTHER" id="PTHR35149:SF1">
    <property type="entry name" value="DUF5655 DOMAIN-CONTAINING PROTEIN"/>
    <property type="match status" value="1"/>
</dbReference>
<sequence>MSNTIEVHSDYASLSNFFQFEPVYRVPIYQRSYSWEQPEIEDFLRDLEKCYKQRKMTTGNEHHFFGQIVCISDTLLGTTDKKMLQIVDGQQRITTFIMLAAAIVGNCDALLKTIEGDMHLNNEAGILRKRIEDLTKRFIWFPFEINGVIDEVNVLELSKHDKPYFTKLLKDQKKSVATLHSHERLKYGYDRIFEMTDKLTRNGQLIDHIGNLKTMEKVLLDDFFILKMVTSDTKAAFKLFQVLNNRGKNLTEGDLLRAETLRVLENFPDLQEIAERSWDEILIDHPTKTGHYLRAIYSSYTGKTVDTNTFFVELQKEFLPEHILTVVERSNAQSVVDRMELMKSDILLLRKLHEGEWCYPNKKPVEFWDRNRLYLLIKGLNHAECLPFLLSAQLLDHKEFNLIVQVLELFVFRFLTVGKMYIGDLLSIYNEEAAYLRLNTATYKASRLIAKLQPLQAMVSDETFRHHLDDLVYYRSGKSNKPVKYFLLTVEYFYPWYNAGATGIPTNSKEKTHDFNDISIEHIYPHAANASVFDTAMESYKNQIGNLTLLGNEDNKAGDNDDFATKLPIYLSSSLSINKNWLATYAVWTYAEQVDRTNRLKDMACKIFII</sequence>
<name>A0A4R6SVT6_9SPHI</name>
<dbReference type="PANTHER" id="PTHR35149">
    <property type="entry name" value="SLL5132 PROTEIN"/>
    <property type="match status" value="1"/>
</dbReference>
<feature type="domain" description="GmrSD restriction endonucleases N-terminal" evidence="1">
    <location>
        <begin position="16"/>
        <end position="259"/>
    </location>
</feature>
<feature type="domain" description="GmrSD restriction endonucleases C-terminal" evidence="2">
    <location>
        <begin position="459"/>
        <end position="600"/>
    </location>
</feature>
<dbReference type="RefSeq" id="WP_133576843.1">
    <property type="nucleotide sequence ID" value="NZ_SNYC01000005.1"/>
</dbReference>
<dbReference type="Proteomes" id="UP000295620">
    <property type="component" value="Unassembled WGS sequence"/>
</dbReference>
<dbReference type="InterPro" id="IPR011089">
    <property type="entry name" value="GmrSD_C"/>
</dbReference>